<protein>
    <recommendedName>
        <fullName evidence="7">Pseudouridine synthase</fullName>
        <ecNumber evidence="7">5.4.99.-</ecNumber>
    </recommendedName>
</protein>
<dbReference type="FunFam" id="3.30.2350.10:FF:000006">
    <property type="entry name" value="Pseudouridine synthase"/>
    <property type="match status" value="1"/>
</dbReference>
<dbReference type="InterPro" id="IPR050188">
    <property type="entry name" value="RluA_PseudoU_synthase"/>
</dbReference>
<dbReference type="CDD" id="cd00165">
    <property type="entry name" value="S4"/>
    <property type="match status" value="1"/>
</dbReference>
<organism evidence="9 11">
    <name type="scientific">Catenibacterium mitsuokai</name>
    <dbReference type="NCBI Taxonomy" id="100886"/>
    <lineage>
        <taxon>Bacteria</taxon>
        <taxon>Bacillati</taxon>
        <taxon>Bacillota</taxon>
        <taxon>Erysipelotrichia</taxon>
        <taxon>Erysipelotrichales</taxon>
        <taxon>Coprobacillaceae</taxon>
        <taxon>Catenibacterium</taxon>
    </lineage>
</organism>
<keyword evidence="3 6" id="KW-0694">RNA-binding</keyword>
<dbReference type="GO" id="GO:0120159">
    <property type="term" value="F:rRNA pseudouridine synthase activity"/>
    <property type="evidence" value="ECO:0007669"/>
    <property type="project" value="UniProtKB-ARBA"/>
</dbReference>
<evidence type="ECO:0000256" key="6">
    <source>
        <dbReference type="PROSITE-ProRule" id="PRU00182"/>
    </source>
</evidence>
<dbReference type="EMBL" id="JAHOEL010000067">
    <property type="protein sequence ID" value="MBV3393364.1"/>
    <property type="molecule type" value="Genomic_DNA"/>
</dbReference>
<evidence type="ECO:0000256" key="4">
    <source>
        <dbReference type="ARBA" id="ARBA00023235"/>
    </source>
</evidence>
<dbReference type="AlphaFoldDB" id="A0AAW4MSQ2"/>
<dbReference type="NCBIfam" id="TIGR00005">
    <property type="entry name" value="rluA_subfam"/>
    <property type="match status" value="1"/>
</dbReference>
<sequence length="306" mass="34856">MEIQSITPELEEKGLRLDKVILNHMPDRSRTEIQKWIKAGQVIVNDNVEKANYKVEEEDVIQVTLPDPQNTEINPENIPLDIVYEDEDVIVVNKPTGMIVHPSAGIYSGTLVNALLYHCHDLSAINGITRPGIVHRIDKETSGLLMVAKNDNAHRSLSKQLEEHSVVRRYVALVHGVINHNVGRIEAPIGRDSKDRKKMAVTSKNAKDAITNFKVLERYDDMTLIECRLETGRTHQIRVHMQYIGHPVYGDPQYGFRNDDNTHGQYLHAKVLGFVHPRTNEHMYFEAPLPDFFEEKINELGGEYNG</sequence>
<evidence type="ECO:0000313" key="12">
    <source>
        <dbReference type="Proteomes" id="UP001197492"/>
    </source>
</evidence>
<gene>
    <name evidence="9" type="ORF">KSV97_09075</name>
    <name evidence="10" type="ORF">KSW06_08905</name>
</gene>
<dbReference type="PANTHER" id="PTHR21600:SF44">
    <property type="entry name" value="RIBOSOMAL LARGE SUBUNIT PSEUDOURIDINE SYNTHASE D"/>
    <property type="match status" value="1"/>
</dbReference>
<evidence type="ECO:0000256" key="3">
    <source>
        <dbReference type="ARBA" id="ARBA00022884"/>
    </source>
</evidence>
<dbReference type="InterPro" id="IPR006224">
    <property type="entry name" value="PsdUridine_synth_RluA-like_CS"/>
</dbReference>
<keyword evidence="12" id="KW-1185">Reference proteome</keyword>
<dbReference type="InterPro" id="IPR006225">
    <property type="entry name" value="PsdUridine_synth_RluC/D"/>
</dbReference>
<reference evidence="9 12" key="1">
    <citation type="submission" date="2021-06" db="EMBL/GenBank/DDBJ databases">
        <title>Collection of gut derived symbiotic bacterial strains cultured from healthy donors.</title>
        <authorList>
            <person name="Lin H."/>
            <person name="Littmann E."/>
            <person name="Pamer E.G."/>
        </authorList>
    </citation>
    <scope>NUCLEOTIDE SEQUENCE</scope>
    <source>
        <strain evidence="10 12">MSK.21.70</strain>
        <strain evidence="9">MSK.21.82</strain>
    </source>
</reference>
<dbReference type="Pfam" id="PF01479">
    <property type="entry name" value="S4"/>
    <property type="match status" value="1"/>
</dbReference>
<dbReference type="Pfam" id="PF00849">
    <property type="entry name" value="PseudoU_synth_2"/>
    <property type="match status" value="1"/>
</dbReference>
<dbReference type="Proteomes" id="UP001196408">
    <property type="component" value="Unassembled WGS sequence"/>
</dbReference>
<dbReference type="EC" id="5.4.99.-" evidence="7"/>
<evidence type="ECO:0000256" key="2">
    <source>
        <dbReference type="ARBA" id="ARBA00010876"/>
    </source>
</evidence>
<feature type="active site" evidence="5">
    <location>
        <position position="138"/>
    </location>
</feature>
<keyword evidence="4 7" id="KW-0413">Isomerase</keyword>
<evidence type="ECO:0000256" key="1">
    <source>
        <dbReference type="ARBA" id="ARBA00000073"/>
    </source>
</evidence>
<comment type="catalytic activity">
    <reaction evidence="1 7">
        <text>a uridine in RNA = a pseudouridine in RNA</text>
        <dbReference type="Rhea" id="RHEA:48348"/>
        <dbReference type="Rhea" id="RHEA-COMP:12068"/>
        <dbReference type="Rhea" id="RHEA-COMP:12069"/>
        <dbReference type="ChEBI" id="CHEBI:65314"/>
        <dbReference type="ChEBI" id="CHEBI:65315"/>
    </reaction>
</comment>
<dbReference type="GO" id="GO:0003723">
    <property type="term" value="F:RNA binding"/>
    <property type="evidence" value="ECO:0007669"/>
    <property type="project" value="UniProtKB-KW"/>
</dbReference>
<evidence type="ECO:0000313" key="11">
    <source>
        <dbReference type="Proteomes" id="UP001196408"/>
    </source>
</evidence>
<evidence type="ECO:0000256" key="7">
    <source>
        <dbReference type="RuleBase" id="RU362028"/>
    </source>
</evidence>
<comment type="caution">
    <text evidence="9">The sequence shown here is derived from an EMBL/GenBank/DDBJ whole genome shotgun (WGS) entry which is preliminary data.</text>
</comment>
<dbReference type="PROSITE" id="PS50889">
    <property type="entry name" value="S4"/>
    <property type="match status" value="1"/>
</dbReference>
<dbReference type="GO" id="GO:0000455">
    <property type="term" value="P:enzyme-directed rRNA pseudouridine synthesis"/>
    <property type="evidence" value="ECO:0007669"/>
    <property type="project" value="UniProtKB-ARBA"/>
</dbReference>
<dbReference type="EMBL" id="JAHOEF010000069">
    <property type="protein sequence ID" value="MBV3383360.1"/>
    <property type="molecule type" value="Genomic_DNA"/>
</dbReference>
<accession>A0AAW4MSQ2</accession>
<evidence type="ECO:0000256" key="5">
    <source>
        <dbReference type="PIRSR" id="PIRSR606225-1"/>
    </source>
</evidence>
<dbReference type="PANTHER" id="PTHR21600">
    <property type="entry name" value="MITOCHONDRIAL RNA PSEUDOURIDINE SYNTHASE"/>
    <property type="match status" value="1"/>
</dbReference>
<dbReference type="InterPro" id="IPR006145">
    <property type="entry name" value="PsdUridine_synth_RsuA/RluA"/>
</dbReference>
<evidence type="ECO:0000313" key="9">
    <source>
        <dbReference type="EMBL" id="MBV3383360.1"/>
    </source>
</evidence>
<dbReference type="PROSITE" id="PS01129">
    <property type="entry name" value="PSI_RLU"/>
    <property type="match status" value="1"/>
</dbReference>
<dbReference type="Proteomes" id="UP001197492">
    <property type="component" value="Unassembled WGS sequence"/>
</dbReference>
<feature type="domain" description="RNA-binding S4" evidence="8">
    <location>
        <begin position="15"/>
        <end position="79"/>
    </location>
</feature>
<dbReference type="SMART" id="SM00363">
    <property type="entry name" value="S4"/>
    <property type="match status" value="1"/>
</dbReference>
<dbReference type="RefSeq" id="WP_217748069.1">
    <property type="nucleotide sequence ID" value="NZ_JAHOEB010000069.1"/>
</dbReference>
<evidence type="ECO:0000313" key="10">
    <source>
        <dbReference type="EMBL" id="MBV3393364.1"/>
    </source>
</evidence>
<comment type="similarity">
    <text evidence="2 7">Belongs to the pseudouridine synthase RluA family.</text>
</comment>
<dbReference type="CDD" id="cd02869">
    <property type="entry name" value="PseudoU_synth_RluA_like"/>
    <property type="match status" value="1"/>
</dbReference>
<comment type="function">
    <text evidence="7">Responsible for synthesis of pseudouridine from uracil.</text>
</comment>
<proteinExistence type="inferred from homology"/>
<name>A0AAW4MSQ2_9FIRM</name>
<evidence type="ECO:0000259" key="8">
    <source>
        <dbReference type="SMART" id="SM00363"/>
    </source>
</evidence>
<dbReference type="InterPro" id="IPR002942">
    <property type="entry name" value="S4_RNA-bd"/>
</dbReference>